<sequence>MHLTSTVYKADYCDIKNYCNQPLSSFHTTYCNDNNKNTPSFEYNPQFDDYLEQSDYIDQTQPADWSDLDWTADYELDRCSQPGSQGHKIGHCEHTSYTQARCSWGYERRGSLYSQNSQESTSWSPINNIADSQRRQSPYLVSYRQYKQRAAAPRRAPFQRQPAVEMEELKTPSPENAYE</sequence>
<dbReference type="EMBL" id="CAJFDH010000003">
    <property type="protein sequence ID" value="CAD5213767.1"/>
    <property type="molecule type" value="Genomic_DNA"/>
</dbReference>
<evidence type="ECO:0000313" key="3">
    <source>
        <dbReference type="Proteomes" id="UP000614601"/>
    </source>
</evidence>
<dbReference type="EMBL" id="CAJFCW020000003">
    <property type="protein sequence ID" value="CAG9101529.1"/>
    <property type="molecule type" value="Genomic_DNA"/>
</dbReference>
<feature type="compositionally biased region" description="Low complexity" evidence="1">
    <location>
        <begin position="149"/>
        <end position="163"/>
    </location>
</feature>
<organism evidence="2 3">
    <name type="scientific">Bursaphelenchus okinawaensis</name>
    <dbReference type="NCBI Taxonomy" id="465554"/>
    <lineage>
        <taxon>Eukaryota</taxon>
        <taxon>Metazoa</taxon>
        <taxon>Ecdysozoa</taxon>
        <taxon>Nematoda</taxon>
        <taxon>Chromadorea</taxon>
        <taxon>Rhabditida</taxon>
        <taxon>Tylenchina</taxon>
        <taxon>Tylenchomorpha</taxon>
        <taxon>Aphelenchoidea</taxon>
        <taxon>Aphelenchoididae</taxon>
        <taxon>Bursaphelenchus</taxon>
    </lineage>
</organism>
<dbReference type="Proteomes" id="UP000614601">
    <property type="component" value="Unassembled WGS sequence"/>
</dbReference>
<accession>A0A811KE50</accession>
<gene>
    <name evidence="2" type="ORF">BOKJ2_LOCUS5257</name>
</gene>
<keyword evidence="3" id="KW-1185">Reference proteome</keyword>
<reference evidence="2" key="1">
    <citation type="submission" date="2020-09" db="EMBL/GenBank/DDBJ databases">
        <authorList>
            <person name="Kikuchi T."/>
        </authorList>
    </citation>
    <scope>NUCLEOTIDE SEQUENCE</scope>
    <source>
        <strain evidence="2">SH1</strain>
    </source>
</reference>
<feature type="region of interest" description="Disordered" evidence="1">
    <location>
        <begin position="149"/>
        <end position="179"/>
    </location>
</feature>
<protein>
    <submittedName>
        <fullName evidence="2">Uncharacterized protein</fullName>
    </submittedName>
</protein>
<name>A0A811KE50_9BILA</name>
<comment type="caution">
    <text evidence="2">The sequence shown here is derived from an EMBL/GenBank/DDBJ whole genome shotgun (WGS) entry which is preliminary data.</text>
</comment>
<evidence type="ECO:0000313" key="2">
    <source>
        <dbReference type="EMBL" id="CAD5213767.1"/>
    </source>
</evidence>
<dbReference type="AlphaFoldDB" id="A0A811KE50"/>
<proteinExistence type="predicted"/>
<evidence type="ECO:0000256" key="1">
    <source>
        <dbReference type="SAM" id="MobiDB-lite"/>
    </source>
</evidence>
<dbReference type="Proteomes" id="UP000783686">
    <property type="component" value="Unassembled WGS sequence"/>
</dbReference>